<dbReference type="GO" id="GO:0003700">
    <property type="term" value="F:DNA-binding transcription factor activity"/>
    <property type="evidence" value="ECO:0007669"/>
    <property type="project" value="InterPro"/>
</dbReference>
<evidence type="ECO:0000256" key="1">
    <source>
        <dbReference type="ARBA" id="ARBA00004123"/>
    </source>
</evidence>
<feature type="region of interest" description="Disordered" evidence="6">
    <location>
        <begin position="106"/>
        <end position="132"/>
    </location>
</feature>
<evidence type="ECO:0000259" key="7">
    <source>
        <dbReference type="PROSITE" id="PS50888"/>
    </source>
</evidence>
<feature type="compositionally biased region" description="Pro residues" evidence="6">
    <location>
        <begin position="239"/>
        <end position="250"/>
    </location>
</feature>
<dbReference type="CDD" id="cd11448">
    <property type="entry name" value="bHLH_AtFAMA_like"/>
    <property type="match status" value="1"/>
</dbReference>
<evidence type="ECO:0000313" key="9">
    <source>
        <dbReference type="Proteomes" id="UP000327157"/>
    </source>
</evidence>
<keyword evidence="2" id="KW-0805">Transcription regulation</keyword>
<evidence type="ECO:0000256" key="5">
    <source>
        <dbReference type="ARBA" id="ARBA00023242"/>
    </source>
</evidence>
<dbReference type="InterPro" id="IPR036638">
    <property type="entry name" value="HLH_DNA-bd_sf"/>
</dbReference>
<dbReference type="Proteomes" id="UP000327157">
    <property type="component" value="Chromosome 1"/>
</dbReference>
<reference evidence="8 9" key="3">
    <citation type="submission" date="2019-11" db="EMBL/GenBank/DDBJ databases">
        <title>A de novo genome assembly of a pear dwarfing rootstock.</title>
        <authorList>
            <person name="Wang F."/>
            <person name="Wang J."/>
            <person name="Li S."/>
            <person name="Zhang Y."/>
            <person name="Fang M."/>
            <person name="Ma L."/>
            <person name="Zhao Y."/>
            <person name="Jiang S."/>
        </authorList>
    </citation>
    <scope>NUCLEOTIDE SEQUENCE [LARGE SCALE GENOMIC DNA]</scope>
    <source>
        <strain evidence="8">S2</strain>
        <tissue evidence="8">Leaf</tissue>
    </source>
</reference>
<reference evidence="9" key="2">
    <citation type="submission" date="2019-10" db="EMBL/GenBank/DDBJ databases">
        <title>A de novo genome assembly of a pear dwarfing rootstock.</title>
        <authorList>
            <person name="Wang F."/>
            <person name="Wang J."/>
            <person name="Li S."/>
            <person name="Zhang Y."/>
            <person name="Fang M."/>
            <person name="Ma L."/>
            <person name="Zhao Y."/>
            <person name="Jiang S."/>
        </authorList>
    </citation>
    <scope>NUCLEOTIDE SEQUENCE [LARGE SCALE GENOMIC DNA]</scope>
</reference>
<dbReference type="Pfam" id="PF00010">
    <property type="entry name" value="HLH"/>
    <property type="match status" value="1"/>
</dbReference>
<dbReference type="GO" id="GO:0046983">
    <property type="term" value="F:protein dimerization activity"/>
    <property type="evidence" value="ECO:0007669"/>
    <property type="project" value="InterPro"/>
</dbReference>
<protein>
    <submittedName>
        <fullName evidence="8">Transcription factor SPEECHLESS-like</fullName>
    </submittedName>
</protein>
<evidence type="ECO:0000256" key="2">
    <source>
        <dbReference type="ARBA" id="ARBA00023015"/>
    </source>
</evidence>
<proteinExistence type="predicted"/>
<comment type="subcellular location">
    <subcellularLocation>
        <location evidence="1">Nucleus</location>
    </subcellularLocation>
</comment>
<dbReference type="GO" id="GO:0003677">
    <property type="term" value="F:DNA binding"/>
    <property type="evidence" value="ECO:0007669"/>
    <property type="project" value="UniProtKB-KW"/>
</dbReference>
<dbReference type="GO" id="GO:0010052">
    <property type="term" value="P:guard cell differentiation"/>
    <property type="evidence" value="ECO:0007669"/>
    <property type="project" value="InterPro"/>
</dbReference>
<feature type="domain" description="BHLH" evidence="7">
    <location>
        <begin position="128"/>
        <end position="179"/>
    </location>
</feature>
<dbReference type="PROSITE" id="PS50888">
    <property type="entry name" value="BHLH"/>
    <property type="match status" value="1"/>
</dbReference>
<feature type="compositionally biased region" description="Low complexity" evidence="6">
    <location>
        <begin position="107"/>
        <end position="120"/>
    </location>
</feature>
<gene>
    <name evidence="8" type="ORF">D8674_001665</name>
</gene>
<feature type="region of interest" description="Disordered" evidence="6">
    <location>
        <begin position="201"/>
        <end position="253"/>
    </location>
</feature>
<dbReference type="GO" id="GO:0005634">
    <property type="term" value="C:nucleus"/>
    <property type="evidence" value="ECO:0007669"/>
    <property type="project" value="UniProtKB-SubCell"/>
</dbReference>
<keyword evidence="9" id="KW-1185">Reference proteome</keyword>
<reference evidence="8 9" key="1">
    <citation type="submission" date="2019-09" db="EMBL/GenBank/DDBJ databases">
        <authorList>
            <person name="Ou C."/>
        </authorList>
    </citation>
    <scope>NUCLEOTIDE SEQUENCE [LARGE SCALE GENOMIC DNA]</scope>
    <source>
        <strain evidence="8">S2</strain>
        <tissue evidence="8">Leaf</tissue>
    </source>
</reference>
<keyword evidence="3" id="KW-0238">DNA-binding</keyword>
<accession>A0A5N5F6V8</accession>
<organism evidence="8 9">
    <name type="scientific">Pyrus ussuriensis x Pyrus communis</name>
    <dbReference type="NCBI Taxonomy" id="2448454"/>
    <lineage>
        <taxon>Eukaryota</taxon>
        <taxon>Viridiplantae</taxon>
        <taxon>Streptophyta</taxon>
        <taxon>Embryophyta</taxon>
        <taxon>Tracheophyta</taxon>
        <taxon>Spermatophyta</taxon>
        <taxon>Magnoliopsida</taxon>
        <taxon>eudicotyledons</taxon>
        <taxon>Gunneridae</taxon>
        <taxon>Pentapetalae</taxon>
        <taxon>rosids</taxon>
        <taxon>fabids</taxon>
        <taxon>Rosales</taxon>
        <taxon>Rosaceae</taxon>
        <taxon>Amygdaloideae</taxon>
        <taxon>Maleae</taxon>
        <taxon>Pyrus</taxon>
    </lineage>
</organism>
<dbReference type="GO" id="GO:0045893">
    <property type="term" value="P:positive regulation of DNA-templated transcription"/>
    <property type="evidence" value="ECO:0007669"/>
    <property type="project" value="TreeGrafter"/>
</dbReference>
<dbReference type="PANTHER" id="PTHR46684:SF4">
    <property type="entry name" value="TRANSCRIPTION FACTOR SPEECHLESS"/>
    <property type="match status" value="1"/>
</dbReference>
<evidence type="ECO:0000313" key="8">
    <source>
        <dbReference type="EMBL" id="KAB2598745.1"/>
    </source>
</evidence>
<evidence type="ECO:0000256" key="4">
    <source>
        <dbReference type="ARBA" id="ARBA00023163"/>
    </source>
</evidence>
<dbReference type="FunFam" id="4.10.280.10:FF:000061">
    <property type="entry name" value="Transcription factor SPEECHLESS"/>
    <property type="match status" value="1"/>
</dbReference>
<sequence>MDMDDRDRSSDFLEEHEQYYHGDTDCNLGTLGDDLFSILESLDDHGFGGGRGGGVVDVPQPSATAPLDYEQLLAVFSASPKDFSSSADQTELDETNSAPKIKRLKLSSAATPSTTATTTTMNPSDQDGGRMSHTTVERNRRKQMNDHLTVLRSLMPCFYVKRGDQASIIGGVVDYINELQQVLQSLEAKKQRKAYSCEVLSSPRLQQVPSPRPPGPSPSVLSPRKPPLSPRLGGSSLPPISPRTPQPTSPYKPTAARTILQQPQILPAAPNIFSNYLISSPTMVASSSLEPSPTSSSATTTINNSIDNLNELFANSKSALADVEVKFSGPNVLLKTVSPRIPGQALKIISTLEDLSLEILRVSITTADETMFNSFTIKIGIECQLSAEELVHQIQQTFC</sequence>
<dbReference type="AlphaFoldDB" id="A0A5N5F6V8"/>
<dbReference type="InterPro" id="IPR044283">
    <property type="entry name" value="FAMA/SPEECHLESS/MUTE-like"/>
</dbReference>
<dbReference type="EMBL" id="SMOL01000768">
    <property type="protein sequence ID" value="KAB2598745.1"/>
    <property type="molecule type" value="Genomic_DNA"/>
</dbReference>
<dbReference type="SUPFAM" id="SSF47459">
    <property type="entry name" value="HLH, helix-loop-helix DNA-binding domain"/>
    <property type="match status" value="1"/>
</dbReference>
<dbReference type="OrthoDB" id="675169at2759"/>
<keyword evidence="4" id="KW-0804">Transcription</keyword>
<name>A0A5N5F6V8_9ROSA</name>
<dbReference type="SMART" id="SM00353">
    <property type="entry name" value="HLH"/>
    <property type="match status" value="1"/>
</dbReference>
<comment type="caution">
    <text evidence="8">The sequence shown here is derived from an EMBL/GenBank/DDBJ whole genome shotgun (WGS) entry which is preliminary data.</text>
</comment>
<keyword evidence="5" id="KW-0539">Nucleus</keyword>
<evidence type="ECO:0000256" key="6">
    <source>
        <dbReference type="SAM" id="MobiDB-lite"/>
    </source>
</evidence>
<evidence type="ECO:0000256" key="3">
    <source>
        <dbReference type="ARBA" id="ARBA00023125"/>
    </source>
</evidence>
<dbReference type="InterPro" id="IPR011598">
    <property type="entry name" value="bHLH_dom"/>
</dbReference>
<dbReference type="Gene3D" id="4.10.280.10">
    <property type="entry name" value="Helix-loop-helix DNA-binding domain"/>
    <property type="match status" value="1"/>
</dbReference>
<dbReference type="PANTHER" id="PTHR46684">
    <property type="entry name" value="TRANSCRIPTION FACTOR FAMA"/>
    <property type="match status" value="1"/>
</dbReference>